<reference evidence="1 2" key="1">
    <citation type="submission" date="2024-04" db="EMBL/GenBank/DDBJ databases">
        <title>Phyllosticta paracitricarpa is synonymous to the EU quarantine fungus P. citricarpa based on phylogenomic analyses.</title>
        <authorList>
            <consortium name="Lawrence Berkeley National Laboratory"/>
            <person name="Van Ingen-Buijs V.A."/>
            <person name="Van Westerhoven A.C."/>
            <person name="Haridas S."/>
            <person name="Skiadas P."/>
            <person name="Martin F."/>
            <person name="Groenewald J.Z."/>
            <person name="Crous P.W."/>
            <person name="Seidl M.F."/>
        </authorList>
    </citation>
    <scope>NUCLEOTIDE SEQUENCE [LARGE SCALE GENOMIC DNA]</scope>
    <source>
        <strain evidence="1 2">CBS 123374</strain>
    </source>
</reference>
<name>A0ABR1Z573_9PEZI</name>
<protein>
    <submittedName>
        <fullName evidence="1">Uncharacterized protein</fullName>
    </submittedName>
</protein>
<dbReference type="EMBL" id="JBBWRZ010000001">
    <property type="protein sequence ID" value="KAK8247206.1"/>
    <property type="molecule type" value="Genomic_DNA"/>
</dbReference>
<gene>
    <name evidence="1" type="ORF">HDK90DRAFT_461982</name>
</gene>
<evidence type="ECO:0000313" key="1">
    <source>
        <dbReference type="EMBL" id="KAK8247206.1"/>
    </source>
</evidence>
<keyword evidence="2" id="KW-1185">Reference proteome</keyword>
<dbReference type="Proteomes" id="UP001492380">
    <property type="component" value="Unassembled WGS sequence"/>
</dbReference>
<evidence type="ECO:0000313" key="2">
    <source>
        <dbReference type="Proteomes" id="UP001492380"/>
    </source>
</evidence>
<accession>A0ABR1Z573</accession>
<proteinExistence type="predicted"/>
<sequence>MLEQMKKLECQKPEAVEAFKEICKIPEIKKESKELAEYLRSSALDMGDSERALTLRSILDKGEADVNEEHMRAWRAGVEDLFKDMAKRHATCEELKKSDQDDAAAKKEEE</sequence>
<organism evidence="1 2">
    <name type="scientific">Phyllosticta capitalensis</name>
    <dbReference type="NCBI Taxonomy" id="121624"/>
    <lineage>
        <taxon>Eukaryota</taxon>
        <taxon>Fungi</taxon>
        <taxon>Dikarya</taxon>
        <taxon>Ascomycota</taxon>
        <taxon>Pezizomycotina</taxon>
        <taxon>Dothideomycetes</taxon>
        <taxon>Dothideomycetes incertae sedis</taxon>
        <taxon>Botryosphaeriales</taxon>
        <taxon>Phyllostictaceae</taxon>
        <taxon>Phyllosticta</taxon>
    </lineage>
</organism>
<comment type="caution">
    <text evidence="1">The sequence shown here is derived from an EMBL/GenBank/DDBJ whole genome shotgun (WGS) entry which is preliminary data.</text>
</comment>